<keyword evidence="1" id="KW-0378">Hydrolase</keyword>
<keyword evidence="2" id="KW-0812">Transmembrane</keyword>
<keyword evidence="4" id="KW-1185">Reference proteome</keyword>
<dbReference type="InterPro" id="IPR005754">
    <property type="entry name" value="Sortase"/>
</dbReference>
<keyword evidence="2" id="KW-0472">Membrane</keyword>
<evidence type="ECO:0000313" key="3">
    <source>
        <dbReference type="EMBL" id="MFC4709789.1"/>
    </source>
</evidence>
<dbReference type="EMBL" id="JBHSGT010000021">
    <property type="protein sequence ID" value="MFC4709789.1"/>
    <property type="molecule type" value="Genomic_DNA"/>
</dbReference>
<dbReference type="InterPro" id="IPR042002">
    <property type="entry name" value="Sortase_C"/>
</dbReference>
<keyword evidence="2" id="KW-1133">Transmembrane helix</keyword>
<evidence type="ECO:0000313" key="4">
    <source>
        <dbReference type="Proteomes" id="UP001596026"/>
    </source>
</evidence>
<accession>A0ABV9M362</accession>
<comment type="caution">
    <text evidence="3">The sequence shown here is derived from an EMBL/GenBank/DDBJ whole genome shotgun (WGS) entry which is preliminary data.</text>
</comment>
<name>A0ABV9M362_9ENTE</name>
<evidence type="ECO:0000256" key="1">
    <source>
        <dbReference type="ARBA" id="ARBA00022801"/>
    </source>
</evidence>
<dbReference type="SUPFAM" id="SSF63817">
    <property type="entry name" value="Sortase"/>
    <property type="match status" value="1"/>
</dbReference>
<dbReference type="NCBIfam" id="TIGR01076">
    <property type="entry name" value="sortase_fam"/>
    <property type="match status" value="1"/>
</dbReference>
<dbReference type="CDD" id="cd05827">
    <property type="entry name" value="Sortase_C"/>
    <property type="match status" value="1"/>
</dbReference>
<sequence>MKSKKKNKITINDIIRLIVLLVAFSVLLYPTLSSYLNEKNSSKVVSYYDEESIKLSETEKEQMLEDARAYNQEMLGNIDLIDPSSKENTEIDERYQSLLNPDGTGMMGYIHIPKINIELPIYHGTSEAVLQAGVGHFWGTSLPVGGESTHTVLTGHRGLPTKTLFTNIDKLEEGDIFYIKVLDETLAYQIDQILTVLPEETDALAIESGKDYATLVTCTPYAINKHRLLVRGYRIPYEEATEQESDVDVKPELSFTAKVLIVTIIVIFIGLIITVMYSMRDRKRRKIR</sequence>
<dbReference type="NCBIfam" id="NF033745">
    <property type="entry name" value="class_C_sortase"/>
    <property type="match status" value="1"/>
</dbReference>
<reference evidence="4" key="1">
    <citation type="journal article" date="2019" name="Int. J. Syst. Evol. Microbiol.">
        <title>The Global Catalogue of Microorganisms (GCM) 10K type strain sequencing project: providing services to taxonomists for standard genome sequencing and annotation.</title>
        <authorList>
            <consortium name="The Broad Institute Genomics Platform"/>
            <consortium name="The Broad Institute Genome Sequencing Center for Infectious Disease"/>
            <person name="Wu L."/>
            <person name="Ma J."/>
        </authorList>
    </citation>
    <scope>NUCLEOTIDE SEQUENCE [LARGE SCALE GENOMIC DNA]</scope>
    <source>
        <strain evidence="4">CGMCC 1.19061</strain>
    </source>
</reference>
<dbReference type="InterPro" id="IPR023365">
    <property type="entry name" value="Sortase_dom-sf"/>
</dbReference>
<gene>
    <name evidence="3" type="ORF">ACFO3L_03960</name>
</gene>
<dbReference type="Proteomes" id="UP001596026">
    <property type="component" value="Unassembled WGS sequence"/>
</dbReference>
<dbReference type="Pfam" id="PF04203">
    <property type="entry name" value="Sortase"/>
    <property type="match status" value="1"/>
</dbReference>
<evidence type="ECO:0000256" key="2">
    <source>
        <dbReference type="SAM" id="Phobius"/>
    </source>
</evidence>
<proteinExistence type="predicted"/>
<organism evidence="3 4">
    <name type="scientific">Enterococcus eurekensis</name>
    <dbReference type="NCBI Taxonomy" id="1159753"/>
    <lineage>
        <taxon>Bacteria</taxon>
        <taxon>Bacillati</taxon>
        <taxon>Bacillota</taxon>
        <taxon>Bacilli</taxon>
        <taxon>Lactobacillales</taxon>
        <taxon>Enterococcaceae</taxon>
        <taxon>Enterococcus</taxon>
    </lineage>
</organism>
<dbReference type="RefSeq" id="WP_379964073.1">
    <property type="nucleotide sequence ID" value="NZ_JBHSGT010000021.1"/>
</dbReference>
<protein>
    <submittedName>
        <fullName evidence="3">Class C sortase</fullName>
    </submittedName>
</protein>
<dbReference type="Gene3D" id="2.40.260.10">
    <property type="entry name" value="Sortase"/>
    <property type="match status" value="1"/>
</dbReference>
<feature type="transmembrane region" description="Helical" evidence="2">
    <location>
        <begin position="259"/>
        <end position="279"/>
    </location>
</feature>